<proteinExistence type="predicted"/>
<organism evidence="2 3">
    <name type="scientific">Eubacterium limosum</name>
    <dbReference type="NCBI Taxonomy" id="1736"/>
    <lineage>
        <taxon>Bacteria</taxon>
        <taxon>Bacillati</taxon>
        <taxon>Bacillota</taxon>
        <taxon>Clostridia</taxon>
        <taxon>Eubacteriales</taxon>
        <taxon>Eubacteriaceae</taxon>
        <taxon>Eubacterium</taxon>
    </lineage>
</organism>
<evidence type="ECO:0000256" key="1">
    <source>
        <dbReference type="SAM" id="Phobius"/>
    </source>
</evidence>
<feature type="transmembrane region" description="Helical" evidence="1">
    <location>
        <begin position="43"/>
        <end position="60"/>
    </location>
</feature>
<keyword evidence="3" id="KW-1185">Reference proteome</keyword>
<keyword evidence="1" id="KW-1133">Transmembrane helix</keyword>
<evidence type="ECO:0008006" key="4">
    <source>
        <dbReference type="Google" id="ProtNLM"/>
    </source>
</evidence>
<dbReference type="EMBL" id="JAQSVD010000003">
    <property type="protein sequence ID" value="MDE1470337.1"/>
    <property type="molecule type" value="Genomic_DNA"/>
</dbReference>
<comment type="caution">
    <text evidence="2">The sequence shown here is derived from an EMBL/GenBank/DDBJ whole genome shotgun (WGS) entry which is preliminary data.</text>
</comment>
<reference evidence="2 3" key="1">
    <citation type="submission" date="2023-02" db="EMBL/GenBank/DDBJ databases">
        <title>Comparative genome analysis of Eubacterium limosum species.</title>
        <authorList>
            <person name="Bak J.E."/>
        </authorList>
    </citation>
    <scope>NUCLEOTIDE SEQUENCE [LARGE SCALE GENOMIC DNA]</scope>
    <source>
        <strain evidence="2 3">KGMB01548</strain>
    </source>
</reference>
<name>A0ABT5UN37_EUBLI</name>
<dbReference type="RefSeq" id="WP_216546684.1">
    <property type="nucleotide sequence ID" value="NZ_JAJCLO010000001.1"/>
</dbReference>
<feature type="transmembrane region" description="Helical" evidence="1">
    <location>
        <begin position="20"/>
        <end position="37"/>
    </location>
</feature>
<dbReference type="Proteomes" id="UP001215087">
    <property type="component" value="Unassembled WGS sequence"/>
</dbReference>
<protein>
    <recommendedName>
        <fullName evidence="4">DUF4190 domain-containing protein</fullName>
    </recommendedName>
</protein>
<keyword evidence="1" id="KW-0472">Membrane</keyword>
<keyword evidence="1" id="KW-0812">Transmembrane</keyword>
<accession>A0ABT5UN37</accession>
<feature type="transmembrane region" description="Helical" evidence="1">
    <location>
        <begin position="80"/>
        <end position="103"/>
    </location>
</feature>
<sequence>MFGNNNQQPTSDPEFGQRAFLYAMFTLGLWVVAIIGSWTGIEILRYIGYASIALGVLAFITGNKELAADPSNKKAKIGKWIGLIFVLLQLLGAVVVIAFYSFMV</sequence>
<evidence type="ECO:0000313" key="2">
    <source>
        <dbReference type="EMBL" id="MDE1470337.1"/>
    </source>
</evidence>
<evidence type="ECO:0000313" key="3">
    <source>
        <dbReference type="Proteomes" id="UP001215087"/>
    </source>
</evidence>
<gene>
    <name evidence="2" type="ORF">PTZ04_08705</name>
</gene>